<comment type="similarity">
    <text evidence="1 4">Belongs to the EXO70 family.</text>
</comment>
<dbReference type="Pfam" id="PF03081">
    <property type="entry name" value="Exo70_C"/>
    <property type="match status" value="1"/>
</dbReference>
<dbReference type="STRING" id="905079.L1JSB5"/>
<dbReference type="KEGG" id="gtt:GUITHDRAFT_135045"/>
<dbReference type="Proteomes" id="UP000011087">
    <property type="component" value="Unassembled WGS sequence"/>
</dbReference>
<dbReference type="InterPro" id="IPR016159">
    <property type="entry name" value="Cullin_repeat-like_dom_sf"/>
</dbReference>
<evidence type="ECO:0000259" key="5">
    <source>
        <dbReference type="Pfam" id="PF03081"/>
    </source>
</evidence>
<evidence type="ECO:0000313" key="8">
    <source>
        <dbReference type="Proteomes" id="UP000011087"/>
    </source>
</evidence>
<name>L1JSB5_GUITC</name>
<dbReference type="PANTHER" id="PTHR12542:SF41">
    <property type="entry name" value="EXOCYST COMPLEX COMPONENT 7"/>
    <property type="match status" value="1"/>
</dbReference>
<organism evidence="6">
    <name type="scientific">Guillardia theta (strain CCMP2712)</name>
    <name type="common">Cryptophyte</name>
    <dbReference type="NCBI Taxonomy" id="905079"/>
    <lineage>
        <taxon>Eukaryota</taxon>
        <taxon>Cryptophyceae</taxon>
        <taxon>Pyrenomonadales</taxon>
        <taxon>Geminigeraceae</taxon>
        <taxon>Guillardia</taxon>
    </lineage>
</organism>
<dbReference type="GO" id="GO:0015031">
    <property type="term" value="P:protein transport"/>
    <property type="evidence" value="ECO:0007669"/>
    <property type="project" value="UniProtKB-KW"/>
</dbReference>
<dbReference type="GO" id="GO:0000145">
    <property type="term" value="C:exocyst"/>
    <property type="evidence" value="ECO:0007669"/>
    <property type="project" value="InterPro"/>
</dbReference>
<evidence type="ECO:0000313" key="6">
    <source>
        <dbReference type="EMBL" id="EKX50973.1"/>
    </source>
</evidence>
<dbReference type="GO" id="GO:0005546">
    <property type="term" value="F:phosphatidylinositol-4,5-bisphosphate binding"/>
    <property type="evidence" value="ECO:0007669"/>
    <property type="project" value="InterPro"/>
</dbReference>
<reference evidence="6 8" key="1">
    <citation type="journal article" date="2012" name="Nature">
        <title>Algal genomes reveal evolutionary mosaicism and the fate of nucleomorphs.</title>
        <authorList>
            <consortium name="DOE Joint Genome Institute"/>
            <person name="Curtis B.A."/>
            <person name="Tanifuji G."/>
            <person name="Burki F."/>
            <person name="Gruber A."/>
            <person name="Irimia M."/>
            <person name="Maruyama S."/>
            <person name="Arias M.C."/>
            <person name="Ball S.G."/>
            <person name="Gile G.H."/>
            <person name="Hirakawa Y."/>
            <person name="Hopkins J.F."/>
            <person name="Kuo A."/>
            <person name="Rensing S.A."/>
            <person name="Schmutz J."/>
            <person name="Symeonidi A."/>
            <person name="Elias M."/>
            <person name="Eveleigh R.J."/>
            <person name="Herman E.K."/>
            <person name="Klute M.J."/>
            <person name="Nakayama T."/>
            <person name="Obornik M."/>
            <person name="Reyes-Prieto A."/>
            <person name="Armbrust E.V."/>
            <person name="Aves S.J."/>
            <person name="Beiko R.G."/>
            <person name="Coutinho P."/>
            <person name="Dacks J.B."/>
            <person name="Durnford D.G."/>
            <person name="Fast N.M."/>
            <person name="Green B.R."/>
            <person name="Grisdale C.J."/>
            <person name="Hempel F."/>
            <person name="Henrissat B."/>
            <person name="Hoppner M.P."/>
            <person name="Ishida K."/>
            <person name="Kim E."/>
            <person name="Koreny L."/>
            <person name="Kroth P.G."/>
            <person name="Liu Y."/>
            <person name="Malik S.B."/>
            <person name="Maier U.G."/>
            <person name="McRose D."/>
            <person name="Mock T."/>
            <person name="Neilson J.A."/>
            <person name="Onodera N.T."/>
            <person name="Poole A.M."/>
            <person name="Pritham E.J."/>
            <person name="Richards T.A."/>
            <person name="Rocap G."/>
            <person name="Roy S.W."/>
            <person name="Sarai C."/>
            <person name="Schaack S."/>
            <person name="Shirato S."/>
            <person name="Slamovits C.H."/>
            <person name="Spencer D.F."/>
            <person name="Suzuki S."/>
            <person name="Worden A.Z."/>
            <person name="Zauner S."/>
            <person name="Barry K."/>
            <person name="Bell C."/>
            <person name="Bharti A.K."/>
            <person name="Crow J.A."/>
            <person name="Grimwood J."/>
            <person name="Kramer R."/>
            <person name="Lindquist E."/>
            <person name="Lucas S."/>
            <person name="Salamov A."/>
            <person name="McFadden G.I."/>
            <person name="Lane C.E."/>
            <person name="Keeling P.J."/>
            <person name="Gray M.W."/>
            <person name="Grigoriev I.V."/>
            <person name="Archibald J.M."/>
        </authorList>
    </citation>
    <scope>NUCLEOTIDE SEQUENCE</scope>
    <source>
        <strain evidence="6 8">CCMP2712</strain>
    </source>
</reference>
<accession>L1JSB5</accession>
<dbReference type="Gene3D" id="1.20.1280.170">
    <property type="entry name" value="Exocyst complex component Exo70"/>
    <property type="match status" value="1"/>
</dbReference>
<dbReference type="InterPro" id="IPR004140">
    <property type="entry name" value="Exo70"/>
</dbReference>
<evidence type="ECO:0000256" key="3">
    <source>
        <dbReference type="ARBA" id="ARBA00022483"/>
    </source>
</evidence>
<dbReference type="EnsemblProtists" id="EKX50973">
    <property type="protein sequence ID" value="EKX50973"/>
    <property type="gene ID" value="GUITHDRAFT_135045"/>
</dbReference>
<dbReference type="InterPro" id="IPR046364">
    <property type="entry name" value="Exo70_C"/>
</dbReference>
<dbReference type="RefSeq" id="XP_005837953.1">
    <property type="nucleotide sequence ID" value="XM_005837896.1"/>
</dbReference>
<dbReference type="PaxDb" id="55529-EKX50973"/>
<reference evidence="8" key="2">
    <citation type="submission" date="2012-11" db="EMBL/GenBank/DDBJ databases">
        <authorList>
            <person name="Kuo A."/>
            <person name="Curtis B.A."/>
            <person name="Tanifuji G."/>
            <person name="Burki F."/>
            <person name="Gruber A."/>
            <person name="Irimia M."/>
            <person name="Maruyama S."/>
            <person name="Arias M.C."/>
            <person name="Ball S.G."/>
            <person name="Gile G.H."/>
            <person name="Hirakawa Y."/>
            <person name="Hopkins J.F."/>
            <person name="Rensing S.A."/>
            <person name="Schmutz J."/>
            <person name="Symeonidi A."/>
            <person name="Elias M."/>
            <person name="Eveleigh R.J."/>
            <person name="Herman E.K."/>
            <person name="Klute M.J."/>
            <person name="Nakayama T."/>
            <person name="Obornik M."/>
            <person name="Reyes-Prieto A."/>
            <person name="Armbrust E.V."/>
            <person name="Aves S.J."/>
            <person name="Beiko R.G."/>
            <person name="Coutinho P."/>
            <person name="Dacks J.B."/>
            <person name="Durnford D.G."/>
            <person name="Fast N.M."/>
            <person name="Green B.R."/>
            <person name="Grisdale C."/>
            <person name="Hempe F."/>
            <person name="Henrissat B."/>
            <person name="Hoppner M.P."/>
            <person name="Ishida K.-I."/>
            <person name="Kim E."/>
            <person name="Koreny L."/>
            <person name="Kroth P.G."/>
            <person name="Liu Y."/>
            <person name="Malik S.-B."/>
            <person name="Maier U.G."/>
            <person name="McRose D."/>
            <person name="Mock T."/>
            <person name="Neilson J.A."/>
            <person name="Onodera N.T."/>
            <person name="Poole A.M."/>
            <person name="Pritham E.J."/>
            <person name="Richards T.A."/>
            <person name="Rocap G."/>
            <person name="Roy S.W."/>
            <person name="Sarai C."/>
            <person name="Schaack S."/>
            <person name="Shirato S."/>
            <person name="Slamovits C.H."/>
            <person name="Spencer D.F."/>
            <person name="Suzuki S."/>
            <person name="Worden A.Z."/>
            <person name="Zauner S."/>
            <person name="Barry K."/>
            <person name="Bell C."/>
            <person name="Bharti A.K."/>
            <person name="Crow J.A."/>
            <person name="Grimwood J."/>
            <person name="Kramer R."/>
            <person name="Lindquist E."/>
            <person name="Lucas S."/>
            <person name="Salamov A."/>
            <person name="McFadden G.I."/>
            <person name="Lane C.E."/>
            <person name="Keeling P.J."/>
            <person name="Gray M.W."/>
            <person name="Grigoriev I.V."/>
            <person name="Archibald J.M."/>
        </authorList>
    </citation>
    <scope>NUCLEOTIDE SEQUENCE</scope>
    <source>
        <strain evidence="8">CCMP2712</strain>
    </source>
</reference>
<evidence type="ECO:0000256" key="1">
    <source>
        <dbReference type="ARBA" id="ARBA00006756"/>
    </source>
</evidence>
<sequence length="621" mass="71331">MMAVSHRDILKRTEQLARSSRLAIHRLTRSVDALEQDVLPVHEQTRTLYELHQNAGTAIERLEDMCDKLKSVIKIGEVLGKANKDWEKFYSYLEELNACRAFLKSSPALSRSNGIVQVTEQTLNMAVESIVSEVSRLVDNVPIDVGQDFRQRDKSEKADQSQLLQTVRELRKLRMALIKIGQDRMPQVLLRLRIETSLAFYKRLERQEKAMNDRELANYSHRDPSSVISKLPDTLITLLNFEKKIFGHVLSKDLESESQTETESLEKDAEVDYEMVKIFDSFCCKLIPEFCRVMKDNLKSKSKDLMSPDVSAQHACSWTISCMDLYDRYAEVRSELIKLFRYLPSETTLVGDIDGLVPDICSACSVTLAQLPAIVQSHDVMRLEQRAATDKSKHRTKVLDCSVSEITRLLGGEMKQFVILEEKYKSIYPSIKECDKKMHLPNLLSEWLVNLCDAWETNLQAKAKYLNDSKAALIFSLNNHYHFIKRLQKEPEVKKSLAGFLLALQKKIDLESKELVQDSWLGALSALSAVHLPSSHLKLDMRLKRSERHSVKDALTLFNAEVEMILHNEMWYVEDEGFRQMLAKGAADFVLPYYVDFVTKFCNSSFSTHKDKYIKAKIELC</sequence>
<proteinExistence type="inferred from homology"/>
<dbReference type="GeneID" id="17307621"/>
<gene>
    <name evidence="6" type="primary">EXO70</name>
    <name evidence="6" type="ORF">GUITHDRAFT_135045</name>
</gene>
<dbReference type="EMBL" id="JH992977">
    <property type="protein sequence ID" value="EKX50973.1"/>
    <property type="molecule type" value="Genomic_DNA"/>
</dbReference>
<comment type="function">
    <text evidence="4">Component of the exocyst complex.</text>
</comment>
<keyword evidence="8" id="KW-1185">Reference proteome</keyword>
<keyword evidence="2 4" id="KW-0813">Transport</keyword>
<evidence type="ECO:0000256" key="2">
    <source>
        <dbReference type="ARBA" id="ARBA00022448"/>
    </source>
</evidence>
<dbReference type="SUPFAM" id="SSF74788">
    <property type="entry name" value="Cullin repeat-like"/>
    <property type="match status" value="1"/>
</dbReference>
<dbReference type="PANTHER" id="PTHR12542">
    <property type="entry name" value="EXOCYST COMPLEX PROTEIN EXO70"/>
    <property type="match status" value="1"/>
</dbReference>
<dbReference type="AlphaFoldDB" id="L1JSB5"/>
<dbReference type="GO" id="GO:0006887">
    <property type="term" value="P:exocytosis"/>
    <property type="evidence" value="ECO:0007669"/>
    <property type="project" value="UniProtKB-KW"/>
</dbReference>
<reference evidence="7" key="3">
    <citation type="submission" date="2016-03" db="UniProtKB">
        <authorList>
            <consortium name="EnsemblProtists"/>
        </authorList>
    </citation>
    <scope>IDENTIFICATION</scope>
</reference>
<protein>
    <recommendedName>
        <fullName evidence="4">Exocyst subunit Exo70 family protein</fullName>
    </recommendedName>
</protein>
<dbReference type="HOGENOM" id="CLU_440370_0_0_1"/>
<dbReference type="OMA" id="CDQAKPL"/>
<feature type="domain" description="Exocyst complex subunit Exo70 C-terminal" evidence="5">
    <location>
        <begin position="320"/>
        <end position="616"/>
    </location>
</feature>
<keyword evidence="3 4" id="KW-0268">Exocytosis</keyword>
<evidence type="ECO:0000256" key="4">
    <source>
        <dbReference type="RuleBase" id="RU365026"/>
    </source>
</evidence>
<evidence type="ECO:0000313" key="7">
    <source>
        <dbReference type="EnsemblProtists" id="EKX50973"/>
    </source>
</evidence>
<keyword evidence="4" id="KW-0653">Protein transport</keyword>